<dbReference type="STRING" id="349124.Hhal_1354"/>
<dbReference type="PROSITE" id="PS50983">
    <property type="entry name" value="FE_B12_PBP"/>
    <property type="match status" value="1"/>
</dbReference>
<dbReference type="RefSeq" id="WP_011814143.1">
    <property type="nucleotide sequence ID" value="NC_008789.1"/>
</dbReference>
<dbReference type="AlphaFoldDB" id="A1WWQ9"/>
<proteinExistence type="predicted"/>
<dbReference type="eggNOG" id="COG0614">
    <property type="taxonomic scope" value="Bacteria"/>
</dbReference>
<dbReference type="PANTHER" id="PTHR30535">
    <property type="entry name" value="VITAMIN B12-BINDING PROTEIN"/>
    <property type="match status" value="1"/>
</dbReference>
<accession>A1WWQ9</accession>
<evidence type="ECO:0000313" key="2">
    <source>
        <dbReference type="EMBL" id="ABM62121.1"/>
    </source>
</evidence>
<gene>
    <name evidence="2" type="ordered locus">Hhal_1354</name>
</gene>
<dbReference type="EMBL" id="CP000544">
    <property type="protein sequence ID" value="ABM62121.1"/>
    <property type="molecule type" value="Genomic_DNA"/>
</dbReference>
<keyword evidence="3" id="KW-1185">Reference proteome</keyword>
<sequence length="371" mass="41136">MQRHPCIALVAGIGLILGGCGDTPNDESRDGPAQDTHEVEDMLGRSVEVPEAAERIATVNVDAFRMALHLGVEDRLVGIPSDMFGSRFSEAKPIEVRAFGRLDEVAMVGGGQPGSEFSAERVLATDPDLFIYWAFSRGDDDEAMAEQAERYQQQLGVPVVAVNTLGRERASEEAIEAQIEQAYRLLGTVTGREERAEELLDFYDATVSEVQEQVADEEPPRIYLAHRRNLYNHVSFYFPVEQLGAELVTAGRPGGDGEVSAEELVSWDPAHIFLHTPSRASRVARDEVLDDERLSGVKAVEAERIHRFKGTYMGWDLATGLIDLVHMARVLYPEAMADVDLRDRGEEILEVFYGDPGLYDRLQELSSLDDD</sequence>
<dbReference type="InterPro" id="IPR050902">
    <property type="entry name" value="ABC_Transporter_SBP"/>
</dbReference>
<evidence type="ECO:0000313" key="3">
    <source>
        <dbReference type="Proteomes" id="UP000000647"/>
    </source>
</evidence>
<protein>
    <submittedName>
        <fullName evidence="2">Periplasmic binding protein</fullName>
    </submittedName>
</protein>
<reference evidence="2 3" key="2">
    <citation type="journal article" date="2013" name="Stand. Genomic Sci.">
        <title>Complete genome sequence of Halorhodospira halophila SL1.</title>
        <authorList>
            <person name="Challacombe J.F."/>
            <person name="Majid S."/>
            <person name="Deole R."/>
            <person name="Brettin T.S."/>
            <person name="Bruce D."/>
            <person name="Delano S.F."/>
            <person name="Detter J.C."/>
            <person name="Gleasner C.D."/>
            <person name="Han C.S."/>
            <person name="Misra M."/>
            <person name="Reitenga K.G."/>
            <person name="Mikhailova N."/>
            <person name="Woyke T."/>
            <person name="Pitluck S."/>
            <person name="Nolan M."/>
            <person name="Land M.L."/>
            <person name="Saunders E."/>
            <person name="Tapia R."/>
            <person name="Lapidus A."/>
            <person name="Ivanova N."/>
            <person name="Hoff W.D."/>
        </authorList>
    </citation>
    <scope>NUCLEOTIDE SEQUENCE [LARGE SCALE GENOMIC DNA]</scope>
    <source>
        <strain evidence="3">DSM 244 / SL1</strain>
    </source>
</reference>
<dbReference type="InterPro" id="IPR002491">
    <property type="entry name" value="ABC_transptr_periplasmic_BD"/>
</dbReference>
<evidence type="ECO:0000259" key="1">
    <source>
        <dbReference type="PROSITE" id="PS50983"/>
    </source>
</evidence>
<dbReference type="Gene3D" id="3.40.50.1980">
    <property type="entry name" value="Nitrogenase molybdenum iron protein domain"/>
    <property type="match status" value="2"/>
</dbReference>
<dbReference type="Pfam" id="PF01497">
    <property type="entry name" value="Peripla_BP_2"/>
    <property type="match status" value="1"/>
</dbReference>
<feature type="domain" description="Fe/B12 periplasmic-binding" evidence="1">
    <location>
        <begin position="55"/>
        <end position="335"/>
    </location>
</feature>
<dbReference type="Proteomes" id="UP000000647">
    <property type="component" value="Chromosome"/>
</dbReference>
<reference evidence="3" key="1">
    <citation type="submission" date="2006-12" db="EMBL/GenBank/DDBJ databases">
        <title>Complete sequence of Halorhodospira halophila SL1.</title>
        <authorList>
            <consortium name="US DOE Joint Genome Institute"/>
            <person name="Copeland A."/>
            <person name="Lucas S."/>
            <person name="Lapidus A."/>
            <person name="Barry K."/>
            <person name="Detter J.C."/>
            <person name="Glavina del Rio T."/>
            <person name="Hammon N."/>
            <person name="Israni S."/>
            <person name="Dalin E."/>
            <person name="Tice H."/>
            <person name="Pitluck S."/>
            <person name="Saunders E."/>
            <person name="Brettin T."/>
            <person name="Bruce D."/>
            <person name="Han C."/>
            <person name="Tapia R."/>
            <person name="Schmutz J."/>
            <person name="Larimer F."/>
            <person name="Land M."/>
            <person name="Hauser L."/>
            <person name="Kyrpides N."/>
            <person name="Mikhailova N."/>
            <person name="Hoff W."/>
            <person name="Richardson P."/>
        </authorList>
    </citation>
    <scope>NUCLEOTIDE SEQUENCE [LARGE SCALE GENOMIC DNA]</scope>
    <source>
        <strain evidence="3">DSM 244 / SL1</strain>
    </source>
</reference>
<dbReference type="HOGENOM" id="CLU_745491_0_0_6"/>
<dbReference type="PANTHER" id="PTHR30535:SF34">
    <property type="entry name" value="MOLYBDATE-BINDING PROTEIN MOLA"/>
    <property type="match status" value="1"/>
</dbReference>
<organism evidence="2 3">
    <name type="scientific">Halorhodospira halophila (strain DSM 244 / SL1)</name>
    <name type="common">Ectothiorhodospira halophila (strain DSM 244 / SL1)</name>
    <dbReference type="NCBI Taxonomy" id="349124"/>
    <lineage>
        <taxon>Bacteria</taxon>
        <taxon>Pseudomonadati</taxon>
        <taxon>Pseudomonadota</taxon>
        <taxon>Gammaproteobacteria</taxon>
        <taxon>Chromatiales</taxon>
        <taxon>Ectothiorhodospiraceae</taxon>
        <taxon>Halorhodospira</taxon>
    </lineage>
</organism>
<dbReference type="KEGG" id="hha:Hhal_1354"/>
<name>A1WWQ9_HALHL</name>
<dbReference type="PROSITE" id="PS51257">
    <property type="entry name" value="PROKAR_LIPOPROTEIN"/>
    <property type="match status" value="1"/>
</dbReference>
<dbReference type="SUPFAM" id="SSF53807">
    <property type="entry name" value="Helical backbone' metal receptor"/>
    <property type="match status" value="1"/>
</dbReference>